<protein>
    <submittedName>
        <fullName evidence="7">Semaphorin-5B</fullName>
    </submittedName>
</protein>
<sequence>FCNEGVSCPQPIFWTPWGSWTKCSTECGGGVHSRVRSCENGNTCPGCALEYKACNLEACPEVKRNTPWTPWMPVNVTQGGARQEQRMRYMCRAHLADPHELQIGRRKVETRFCPNDGTVVCETDSKLISWQTQGPIRICMWENNSQ</sequence>
<evidence type="ECO:0000256" key="4">
    <source>
        <dbReference type="ARBA" id="ARBA00022737"/>
    </source>
</evidence>
<dbReference type="InterPro" id="IPR000884">
    <property type="entry name" value="TSP1_rpt"/>
</dbReference>
<evidence type="ECO:0000256" key="3">
    <source>
        <dbReference type="ARBA" id="ARBA00022729"/>
    </source>
</evidence>
<evidence type="ECO:0000313" key="8">
    <source>
        <dbReference type="Proteomes" id="UP001482620"/>
    </source>
</evidence>
<dbReference type="SMART" id="SM00209">
    <property type="entry name" value="TSP1"/>
    <property type="match status" value="1"/>
</dbReference>
<dbReference type="PANTHER" id="PTHR22906">
    <property type="entry name" value="PROPERDIN"/>
    <property type="match status" value="1"/>
</dbReference>
<dbReference type="Proteomes" id="UP001482620">
    <property type="component" value="Unassembled WGS sequence"/>
</dbReference>
<proteinExistence type="predicted"/>
<comment type="caution">
    <text evidence="7">The sequence shown here is derived from an EMBL/GenBank/DDBJ whole genome shotgun (WGS) entry which is preliminary data.</text>
</comment>
<dbReference type="SUPFAM" id="SSF82895">
    <property type="entry name" value="TSP-1 type 1 repeat"/>
    <property type="match status" value="1"/>
</dbReference>
<dbReference type="PROSITE" id="PS50092">
    <property type="entry name" value="TSP1"/>
    <property type="match status" value="1"/>
</dbReference>
<dbReference type="Pfam" id="PF23260">
    <property type="entry name" value="TSP1_2"/>
    <property type="match status" value="1"/>
</dbReference>
<evidence type="ECO:0000256" key="1">
    <source>
        <dbReference type="ARBA" id="ARBA00004613"/>
    </source>
</evidence>
<gene>
    <name evidence="7" type="primary">SEMA5B_5</name>
    <name evidence="7" type="ORF">ILYODFUR_032640</name>
</gene>
<keyword evidence="3" id="KW-0732">Signal</keyword>
<keyword evidence="8" id="KW-1185">Reference proteome</keyword>
<keyword evidence="2" id="KW-0964">Secreted</keyword>
<dbReference type="Gene3D" id="2.20.100.10">
    <property type="entry name" value="Thrombospondin type-1 (TSP1) repeat"/>
    <property type="match status" value="1"/>
</dbReference>
<comment type="subcellular location">
    <subcellularLocation>
        <location evidence="1">Secreted</location>
    </subcellularLocation>
</comment>
<name>A0ABV0UL80_9TELE</name>
<evidence type="ECO:0000259" key="6">
    <source>
        <dbReference type="Pfam" id="PF23260"/>
    </source>
</evidence>
<accession>A0ABV0UL80</accession>
<evidence type="ECO:0000313" key="7">
    <source>
        <dbReference type="EMBL" id="MEQ2245890.1"/>
    </source>
</evidence>
<dbReference type="Pfam" id="PF00090">
    <property type="entry name" value="TSP_1"/>
    <property type="match status" value="1"/>
</dbReference>
<dbReference type="InterPro" id="IPR057563">
    <property type="entry name" value="Sema5A/B-like_TSP-1"/>
</dbReference>
<feature type="non-terminal residue" evidence="7">
    <location>
        <position position="1"/>
    </location>
</feature>
<reference evidence="7 8" key="1">
    <citation type="submission" date="2021-06" db="EMBL/GenBank/DDBJ databases">
        <authorList>
            <person name="Palmer J.M."/>
        </authorList>
    </citation>
    <scope>NUCLEOTIDE SEQUENCE [LARGE SCALE GENOMIC DNA]</scope>
    <source>
        <strain evidence="8">if_2019</strain>
        <tissue evidence="7">Muscle</tissue>
    </source>
</reference>
<feature type="domain" description="Sema5A/B-like TSP-1 type 1" evidence="6">
    <location>
        <begin position="60"/>
        <end position="124"/>
    </location>
</feature>
<dbReference type="InterPro" id="IPR036383">
    <property type="entry name" value="TSP1_rpt_sf"/>
</dbReference>
<keyword evidence="4" id="KW-0677">Repeat</keyword>
<dbReference type="InterPro" id="IPR052065">
    <property type="entry name" value="Compl_asym_regulator"/>
</dbReference>
<evidence type="ECO:0000256" key="2">
    <source>
        <dbReference type="ARBA" id="ARBA00022525"/>
    </source>
</evidence>
<dbReference type="PANTHER" id="PTHR22906:SF43">
    <property type="entry name" value="PROPERDIN"/>
    <property type="match status" value="1"/>
</dbReference>
<dbReference type="EMBL" id="JAHRIQ010074867">
    <property type="protein sequence ID" value="MEQ2245890.1"/>
    <property type="molecule type" value="Genomic_DNA"/>
</dbReference>
<keyword evidence="5" id="KW-1015">Disulfide bond</keyword>
<organism evidence="7 8">
    <name type="scientific">Ilyodon furcidens</name>
    <name type="common">goldbreast splitfin</name>
    <dbReference type="NCBI Taxonomy" id="33524"/>
    <lineage>
        <taxon>Eukaryota</taxon>
        <taxon>Metazoa</taxon>
        <taxon>Chordata</taxon>
        <taxon>Craniata</taxon>
        <taxon>Vertebrata</taxon>
        <taxon>Euteleostomi</taxon>
        <taxon>Actinopterygii</taxon>
        <taxon>Neopterygii</taxon>
        <taxon>Teleostei</taxon>
        <taxon>Neoteleostei</taxon>
        <taxon>Acanthomorphata</taxon>
        <taxon>Ovalentaria</taxon>
        <taxon>Atherinomorphae</taxon>
        <taxon>Cyprinodontiformes</taxon>
        <taxon>Goodeidae</taxon>
        <taxon>Ilyodon</taxon>
    </lineage>
</organism>
<evidence type="ECO:0000256" key="5">
    <source>
        <dbReference type="ARBA" id="ARBA00023157"/>
    </source>
</evidence>